<protein>
    <submittedName>
        <fullName evidence="3">Uncharacterized protein</fullName>
    </submittedName>
</protein>
<sequence>MATAAFRSSSRRGSPTPDKSSHSKPNPERRRRSSSVSAVSRSQLHVPSEFSNKRENPLFWSSGSPPGRDAGSPDADVSTEFAESSSRVFGALTSRPAVDGQRGRPVARNPDVGSKKEMGRSLSRVDTGRRGRSVSRGPPLHRAHESEVEQDSVKLIKHRNRSDSNLISKNVNGDHLVRNVGNMRDRARNLQSRRHPVASDDSAFSLQNQSWEDGVSTSSLSGAEEKTIKAVFEQMKSFEGDSLGGDTAVSGIYETVQTEVRRAISDIQNDLESAIRRRNATALATADVTDIPPDLVNPGAVELVLDIRREYSRKLDESQERARKLRADLAVEEHRGQEFSRILKETLPDPKTSSVQRSRLGRRTSSERKKMSKRLTEDAMSYFDECVSISTFDSSDFSAAEDPPFNSVGGTVTAGCISSLPQEGHGLSHKKDAVSYGQLTQSCRDSSLTANSSSNEPMINQGSRRGMNTERQRTFQFSLGQEPTENVGIQEEIRSYIKNFEKGVDKDDLNSNMVRSNCDLDGYVKGGRRESLLFDRIGYKNRIETGSLHLCGGGFAISFLPSASII</sequence>
<feature type="region of interest" description="Disordered" evidence="2">
    <location>
        <begin position="1"/>
        <end position="151"/>
    </location>
</feature>
<dbReference type="EMBL" id="JAVXUP010001437">
    <property type="protein sequence ID" value="KAK3011665.1"/>
    <property type="molecule type" value="Genomic_DNA"/>
</dbReference>
<dbReference type="PANTHER" id="PTHR34466:SF3">
    <property type="entry name" value="OS11G0129800 PROTEIN"/>
    <property type="match status" value="1"/>
</dbReference>
<dbReference type="AlphaFoldDB" id="A0AA88VMX1"/>
<dbReference type="Proteomes" id="UP001188597">
    <property type="component" value="Unassembled WGS sequence"/>
</dbReference>
<evidence type="ECO:0000313" key="4">
    <source>
        <dbReference type="Proteomes" id="UP001188597"/>
    </source>
</evidence>
<feature type="compositionally biased region" description="Basic and acidic residues" evidence="2">
    <location>
        <begin position="364"/>
        <end position="373"/>
    </location>
</feature>
<evidence type="ECO:0000313" key="3">
    <source>
        <dbReference type="EMBL" id="KAK3011665.1"/>
    </source>
</evidence>
<accession>A0AA88VMX1</accession>
<feature type="region of interest" description="Disordered" evidence="2">
    <location>
        <begin position="346"/>
        <end position="373"/>
    </location>
</feature>
<feature type="compositionally biased region" description="Basic and acidic residues" evidence="2">
    <location>
        <begin position="19"/>
        <end position="28"/>
    </location>
</feature>
<feature type="region of interest" description="Disordered" evidence="2">
    <location>
        <begin position="445"/>
        <end position="467"/>
    </location>
</feature>
<comment type="caution">
    <text evidence="3">The sequence shown here is derived from an EMBL/GenBank/DDBJ whole genome shotgun (WGS) entry which is preliminary data.</text>
</comment>
<evidence type="ECO:0000256" key="2">
    <source>
        <dbReference type="SAM" id="MobiDB-lite"/>
    </source>
</evidence>
<name>A0AA88VMX1_9ASTE</name>
<proteinExistence type="predicted"/>
<feature type="compositionally biased region" description="Basic and acidic residues" evidence="2">
    <location>
        <begin position="142"/>
        <end position="151"/>
    </location>
</feature>
<keyword evidence="4" id="KW-1185">Reference proteome</keyword>
<reference evidence="3" key="1">
    <citation type="submission" date="2022-12" db="EMBL/GenBank/DDBJ databases">
        <title>Draft genome assemblies for two species of Escallonia (Escalloniales).</title>
        <authorList>
            <person name="Chanderbali A."/>
            <person name="Dervinis C."/>
            <person name="Anghel I."/>
            <person name="Soltis D."/>
            <person name="Soltis P."/>
            <person name="Zapata F."/>
        </authorList>
    </citation>
    <scope>NUCLEOTIDE SEQUENCE</scope>
    <source>
        <strain evidence="3">UCBG64.0493</strain>
        <tissue evidence="3">Leaf</tissue>
    </source>
</reference>
<dbReference type="PANTHER" id="PTHR34466">
    <property type="entry name" value="OS11G0129800 PROTEIN"/>
    <property type="match status" value="1"/>
</dbReference>
<evidence type="ECO:0000256" key="1">
    <source>
        <dbReference type="SAM" id="Coils"/>
    </source>
</evidence>
<feature type="coiled-coil region" evidence="1">
    <location>
        <begin position="308"/>
        <end position="335"/>
    </location>
</feature>
<keyword evidence="1" id="KW-0175">Coiled coil</keyword>
<feature type="compositionally biased region" description="Polar residues" evidence="2">
    <location>
        <begin position="445"/>
        <end position="463"/>
    </location>
</feature>
<gene>
    <name evidence="3" type="ORF">RJ639_010678</name>
</gene>
<organism evidence="3 4">
    <name type="scientific">Escallonia herrerae</name>
    <dbReference type="NCBI Taxonomy" id="1293975"/>
    <lineage>
        <taxon>Eukaryota</taxon>
        <taxon>Viridiplantae</taxon>
        <taxon>Streptophyta</taxon>
        <taxon>Embryophyta</taxon>
        <taxon>Tracheophyta</taxon>
        <taxon>Spermatophyta</taxon>
        <taxon>Magnoliopsida</taxon>
        <taxon>eudicotyledons</taxon>
        <taxon>Gunneridae</taxon>
        <taxon>Pentapetalae</taxon>
        <taxon>asterids</taxon>
        <taxon>campanulids</taxon>
        <taxon>Escalloniales</taxon>
        <taxon>Escalloniaceae</taxon>
        <taxon>Escallonia</taxon>
    </lineage>
</organism>
<feature type="compositionally biased region" description="Polar residues" evidence="2">
    <location>
        <begin position="1"/>
        <end position="13"/>
    </location>
</feature>